<feature type="compositionally biased region" description="Low complexity" evidence="2">
    <location>
        <begin position="204"/>
        <end position="214"/>
    </location>
</feature>
<evidence type="ECO:0000256" key="2">
    <source>
        <dbReference type="SAM" id="MobiDB-lite"/>
    </source>
</evidence>
<dbReference type="PANTHER" id="PTHR23035">
    <property type="entry name" value="CILIA- AND FLAGELLA-ASSOCIATED PROTEIN 97-RELATED"/>
    <property type="match status" value="1"/>
</dbReference>
<proteinExistence type="inferred from homology"/>
<sequence length="349" mass="35404">PPPQPPVPAKPVVSAPRPTAASPARQPVPIAVTADGSKVKLTFTGPPDAGRARPNAKPDFSHTKFEVGKISSDNSKLCNRLVEISRAAPNPAYANPLSVGAAAVTGKLAPANVSPAAVNRHKKEDKIAQENLALYKRLQGIKPTPGINREGLTKDFEKTQAYADNARRYRPVAVTHSAAVTYPKKPSSPPVMPPPPPPPPPAPTSAAATYAPAPTAAPPPGSAPGSAPASRPGSSAAAAAAAAAGGSTRASSAGGSRSSRPASAVPAAAPALFAVKEAEADPEASYAADFDEPEAEARKEEGEEEAAPAAKAEAEEEEEYEDDAAPEAEAEGEAEAEAEGEAEAEAEAE</sequence>
<feature type="compositionally biased region" description="Low complexity" evidence="2">
    <location>
        <begin position="10"/>
        <end position="25"/>
    </location>
</feature>
<feature type="compositionally biased region" description="Low complexity" evidence="2">
    <location>
        <begin position="223"/>
        <end position="271"/>
    </location>
</feature>
<dbReference type="Pfam" id="PF13879">
    <property type="entry name" value="Hmw_CFAP97"/>
    <property type="match status" value="1"/>
</dbReference>
<keyword evidence="4" id="KW-1185">Reference proteome</keyword>
<feature type="non-terminal residue" evidence="3">
    <location>
        <position position="349"/>
    </location>
</feature>
<dbReference type="EMBL" id="PGGS01001145">
    <property type="protein sequence ID" value="PNH00836.1"/>
    <property type="molecule type" value="Genomic_DNA"/>
</dbReference>
<organism evidence="3 4">
    <name type="scientific">Tetrabaena socialis</name>
    <dbReference type="NCBI Taxonomy" id="47790"/>
    <lineage>
        <taxon>Eukaryota</taxon>
        <taxon>Viridiplantae</taxon>
        <taxon>Chlorophyta</taxon>
        <taxon>core chlorophytes</taxon>
        <taxon>Chlorophyceae</taxon>
        <taxon>CS clade</taxon>
        <taxon>Chlamydomonadales</taxon>
        <taxon>Tetrabaenaceae</taxon>
        <taxon>Tetrabaena</taxon>
    </lineage>
</organism>
<dbReference type="InterPro" id="IPR038791">
    <property type="entry name" value="Cfap97/Hemingway"/>
</dbReference>
<feature type="compositionally biased region" description="Pro residues" evidence="2">
    <location>
        <begin position="186"/>
        <end position="203"/>
    </location>
</feature>
<name>A0A2J7ZKP2_9CHLO</name>
<dbReference type="PANTHER" id="PTHR23035:SF1">
    <property type="entry name" value="CILIA- AND FLAGELLA-ASSOCIATED PROTEIN 97"/>
    <property type="match status" value="1"/>
</dbReference>
<gene>
    <name evidence="3" type="ORF">TSOC_013318</name>
</gene>
<evidence type="ECO:0000313" key="4">
    <source>
        <dbReference type="Proteomes" id="UP000236333"/>
    </source>
</evidence>
<feature type="non-terminal residue" evidence="3">
    <location>
        <position position="1"/>
    </location>
</feature>
<dbReference type="AlphaFoldDB" id="A0A2J7ZKP2"/>
<feature type="compositionally biased region" description="Acidic residues" evidence="2">
    <location>
        <begin position="314"/>
        <end position="349"/>
    </location>
</feature>
<feature type="region of interest" description="Disordered" evidence="2">
    <location>
        <begin position="176"/>
        <end position="349"/>
    </location>
</feature>
<reference evidence="3 4" key="1">
    <citation type="journal article" date="2017" name="Mol. Biol. Evol.">
        <title>The 4-celled Tetrabaena socialis nuclear genome reveals the essential components for genetic control of cell number at the origin of multicellularity in the volvocine lineage.</title>
        <authorList>
            <person name="Featherston J."/>
            <person name="Arakaki Y."/>
            <person name="Hanschen E.R."/>
            <person name="Ferris P.J."/>
            <person name="Michod R.E."/>
            <person name="Olson B.J.S.C."/>
            <person name="Nozaki H."/>
            <person name="Durand P.M."/>
        </authorList>
    </citation>
    <scope>NUCLEOTIDE SEQUENCE [LARGE SCALE GENOMIC DNA]</scope>
    <source>
        <strain evidence="3 4">NIES-571</strain>
    </source>
</reference>
<dbReference type="InterPro" id="IPR029488">
    <property type="entry name" value="Hmw/CFAP97"/>
</dbReference>
<comment type="similarity">
    <text evidence="1">Belongs to the CFAP97 family.</text>
</comment>
<dbReference type="OrthoDB" id="515313at2759"/>
<evidence type="ECO:0000313" key="3">
    <source>
        <dbReference type="EMBL" id="PNH00836.1"/>
    </source>
</evidence>
<evidence type="ECO:0000256" key="1">
    <source>
        <dbReference type="ARBA" id="ARBA00008315"/>
    </source>
</evidence>
<dbReference type="Proteomes" id="UP000236333">
    <property type="component" value="Unassembled WGS sequence"/>
</dbReference>
<feature type="region of interest" description="Disordered" evidence="2">
    <location>
        <begin position="1"/>
        <end position="28"/>
    </location>
</feature>
<protein>
    <submittedName>
        <fullName evidence="3">Uncharacterized protein</fullName>
    </submittedName>
</protein>
<comment type="caution">
    <text evidence="3">The sequence shown here is derived from an EMBL/GenBank/DDBJ whole genome shotgun (WGS) entry which is preliminary data.</text>
</comment>
<accession>A0A2J7ZKP2</accession>